<gene>
    <name evidence="2" type="ORF">P4G45_10550</name>
    <name evidence="3" type="ORF">P8936_10520</name>
</gene>
<organism evidence="3">
    <name type="scientific">Edaphobacter paludis</name>
    <dbReference type="NCBI Taxonomy" id="3035702"/>
    <lineage>
        <taxon>Bacteria</taxon>
        <taxon>Pseudomonadati</taxon>
        <taxon>Acidobacteriota</taxon>
        <taxon>Terriglobia</taxon>
        <taxon>Terriglobales</taxon>
        <taxon>Acidobacteriaceae</taxon>
        <taxon>Edaphobacter</taxon>
    </lineage>
</organism>
<keyword evidence="3" id="KW-0560">Oxidoreductase</keyword>
<dbReference type="EMBL" id="CP121194">
    <property type="protein sequence ID" value="XBH08932.1"/>
    <property type="molecule type" value="Genomic_DNA"/>
</dbReference>
<evidence type="ECO:0000313" key="2">
    <source>
        <dbReference type="EMBL" id="XBH08932.1"/>
    </source>
</evidence>
<dbReference type="AlphaFoldDB" id="A0AAU7D2H7"/>
<protein>
    <submittedName>
        <fullName evidence="3">Peroxidase-related enzyme</fullName>
    </submittedName>
</protein>
<dbReference type="Gene3D" id="1.20.1290.10">
    <property type="entry name" value="AhpD-like"/>
    <property type="match status" value="1"/>
</dbReference>
<dbReference type="RefSeq" id="WP_348266442.1">
    <property type="nucleotide sequence ID" value="NZ_CP121194.1"/>
</dbReference>
<dbReference type="SUPFAM" id="SSF69118">
    <property type="entry name" value="AhpD-like"/>
    <property type="match status" value="1"/>
</dbReference>
<keyword evidence="3" id="KW-0575">Peroxidase</keyword>
<name>A0AAU7D2H7_9BACT</name>
<dbReference type="InterPro" id="IPR004675">
    <property type="entry name" value="AhpD_core"/>
</dbReference>
<dbReference type="GO" id="GO:0051920">
    <property type="term" value="F:peroxiredoxin activity"/>
    <property type="evidence" value="ECO:0007669"/>
    <property type="project" value="InterPro"/>
</dbReference>
<accession>A0AAU7CTJ5</accession>
<feature type="domain" description="Carboxymuconolactone decarboxylase-like" evidence="1">
    <location>
        <begin position="21"/>
        <end position="83"/>
    </location>
</feature>
<dbReference type="InterPro" id="IPR003779">
    <property type="entry name" value="CMD-like"/>
</dbReference>
<dbReference type="PANTHER" id="PTHR35446">
    <property type="entry name" value="SI:CH211-175M2.5"/>
    <property type="match status" value="1"/>
</dbReference>
<proteinExistence type="predicted"/>
<evidence type="ECO:0000259" key="1">
    <source>
        <dbReference type="Pfam" id="PF02627"/>
    </source>
</evidence>
<accession>A0AAU7D2H7</accession>
<reference evidence="3" key="1">
    <citation type="submission" date="2023-03" db="EMBL/GenBank/DDBJ databases">
        <title>Edaphobacter sp.</title>
        <authorList>
            <person name="Huber K.J."/>
            <person name="Papendorf J."/>
            <person name="Pilke C."/>
            <person name="Bunk B."/>
            <person name="Sproeer C."/>
            <person name="Pester M."/>
        </authorList>
    </citation>
    <scope>NUCLEOTIDE SEQUENCE</scope>
    <source>
        <strain evidence="2">DSM 109919</strain>
        <strain evidence="3">DSM 109920</strain>
    </source>
</reference>
<dbReference type="KEGG" id="epl:P4G45_10550"/>
<dbReference type="InterPro" id="IPR010195">
    <property type="entry name" value="Uncharacterised_peroxidase-rel"/>
</dbReference>
<dbReference type="InterPro" id="IPR029032">
    <property type="entry name" value="AhpD-like"/>
</dbReference>
<dbReference type="NCBIfam" id="TIGR00778">
    <property type="entry name" value="ahpD_dom"/>
    <property type="match status" value="1"/>
</dbReference>
<dbReference type="NCBIfam" id="TIGR01926">
    <property type="entry name" value="peroxid_rel"/>
    <property type="match status" value="1"/>
</dbReference>
<dbReference type="EMBL" id="CP121195">
    <property type="protein sequence ID" value="XBH12142.1"/>
    <property type="molecule type" value="Genomic_DNA"/>
</dbReference>
<evidence type="ECO:0000313" key="3">
    <source>
        <dbReference type="EMBL" id="XBH12142.1"/>
    </source>
</evidence>
<sequence length="188" mass="20121">MPHISLPEGLPGISSCFAFRPETAKPMRELAHVLLHEPGTLSPAERELIATYVSSQNDCYFCQTSHGAAAAAHLGNNADTVAQVKHDFLQAAISDKLKALLVIAGQVQQGGKHVSSDSVQKARNLGATDLEIHDTVLIAAAFCMYNRYVDGLATWQPHDPAMYASMGTHLAEHGYITPSAKAEDKVGS</sequence>
<dbReference type="PANTHER" id="PTHR35446:SF2">
    <property type="entry name" value="CARBOXYMUCONOLACTONE DECARBOXYLASE-LIKE DOMAIN-CONTAINING PROTEIN"/>
    <property type="match status" value="1"/>
</dbReference>
<dbReference type="Pfam" id="PF02627">
    <property type="entry name" value="CMD"/>
    <property type="match status" value="1"/>
</dbReference>